<dbReference type="EMBL" id="JADKGK010000020">
    <property type="protein sequence ID" value="MBL0004159.1"/>
    <property type="molecule type" value="Genomic_DNA"/>
</dbReference>
<dbReference type="Proteomes" id="UP000886632">
    <property type="component" value="Unassembled WGS sequence"/>
</dbReference>
<evidence type="ECO:0000313" key="2">
    <source>
        <dbReference type="EMBL" id="MBK6299533.1"/>
    </source>
</evidence>
<comment type="caution">
    <text evidence="2">The sequence shown here is derived from an EMBL/GenBank/DDBJ whole genome shotgun (WGS) entry which is preliminary data.</text>
</comment>
<dbReference type="CDD" id="cd11614">
    <property type="entry name" value="SAF_CpaB_FlgA_like"/>
    <property type="match status" value="1"/>
</dbReference>
<dbReference type="InterPro" id="IPR036732">
    <property type="entry name" value="AFP_Neu5c_C_sf"/>
</dbReference>
<dbReference type="SUPFAM" id="SSF51269">
    <property type="entry name" value="AFP III-like domain"/>
    <property type="match status" value="1"/>
</dbReference>
<dbReference type="SMART" id="SM00858">
    <property type="entry name" value="SAF"/>
    <property type="match status" value="1"/>
</dbReference>
<evidence type="ECO:0000313" key="6">
    <source>
        <dbReference type="Proteomes" id="UP000726105"/>
    </source>
</evidence>
<reference evidence="5 6" key="1">
    <citation type="submission" date="2020-10" db="EMBL/GenBank/DDBJ databases">
        <title>Connecting structure to function with the recovery of over 1000 high-quality activated sludge metagenome-assembled genomes encoding full-length rRNA genes using long-read sequencing.</title>
        <authorList>
            <person name="Singleton C.M."/>
            <person name="Petriglieri F."/>
            <person name="Kristensen J.M."/>
            <person name="Kirkegaard R.H."/>
            <person name="Michaelsen T.Y."/>
            <person name="Andersen M.H."/>
            <person name="Karst S.M."/>
            <person name="Dueholm M.S."/>
            <person name="Nielsen P.H."/>
            <person name="Albertsen M."/>
        </authorList>
    </citation>
    <scope>NUCLEOTIDE SEQUENCE [LARGE SCALE GENOMIC DNA]</scope>
    <source>
        <strain evidence="2">AalE_18-Q3-R2-46_BAT3C.188</strain>
        <strain evidence="3">Ega_18-Q3-R5-49_MAXAC.001</strain>
        <strain evidence="4">Ribe_18-Q3-R11-54_MAXAC.001</strain>
    </source>
</reference>
<dbReference type="AlphaFoldDB" id="A0A934X349"/>
<dbReference type="Proteomes" id="UP000718281">
    <property type="component" value="Unassembled WGS sequence"/>
</dbReference>
<evidence type="ECO:0000259" key="1">
    <source>
        <dbReference type="SMART" id="SM00858"/>
    </source>
</evidence>
<accession>A0A934X349</accession>
<protein>
    <submittedName>
        <fullName evidence="2">SAF domain-containing protein</fullName>
    </submittedName>
</protein>
<gene>
    <name evidence="2" type="ORF">IPF40_00285</name>
    <name evidence="3" type="ORF">IPI13_12000</name>
    <name evidence="4" type="ORF">IPP00_09285</name>
</gene>
<evidence type="ECO:0000313" key="3">
    <source>
        <dbReference type="EMBL" id="MBK7273850.1"/>
    </source>
</evidence>
<feature type="domain" description="SAF" evidence="1">
    <location>
        <begin position="37"/>
        <end position="99"/>
    </location>
</feature>
<dbReference type="InterPro" id="IPR013974">
    <property type="entry name" value="SAF"/>
</dbReference>
<organism evidence="2 5">
    <name type="scientific">Candidatus Phosphoribacter hodrii</name>
    <dbReference type="NCBI Taxonomy" id="2953743"/>
    <lineage>
        <taxon>Bacteria</taxon>
        <taxon>Bacillati</taxon>
        <taxon>Actinomycetota</taxon>
        <taxon>Actinomycetes</taxon>
        <taxon>Micrococcales</taxon>
        <taxon>Dermatophilaceae</taxon>
        <taxon>Candidatus Phosphoribacter</taxon>
    </lineage>
</organism>
<evidence type="ECO:0000313" key="5">
    <source>
        <dbReference type="Proteomes" id="UP000718281"/>
    </source>
</evidence>
<dbReference type="Proteomes" id="UP000726105">
    <property type="component" value="Unassembled WGS sequence"/>
</dbReference>
<dbReference type="Pfam" id="PF08666">
    <property type="entry name" value="SAF"/>
    <property type="match status" value="1"/>
</dbReference>
<dbReference type="EMBL" id="JADIXZ010000001">
    <property type="protein sequence ID" value="MBK6299533.1"/>
    <property type="molecule type" value="Genomic_DNA"/>
</dbReference>
<name>A0A934X349_9MICO</name>
<sequence>MSAARRRRPAMIGLAVLLIVGSAAIAGLLAMRIDSRVPVLVAAHEIPVGAQITLADLATQRVASDGLEVLPATAADQLVGKYAAGTIPAGRLLDQAMFAQTGFLRDGAVAVGVSLAPGRMPASGLRAGDRVQVVDVKDGVGVVLVENATVSSAPDTTSSSGAFGGGSTGGSGSVVATLIVPPSSAPGVAASSAANRIAVVLLRRGA</sequence>
<dbReference type="EMBL" id="JADJIB010000004">
    <property type="protein sequence ID" value="MBK7273850.1"/>
    <property type="molecule type" value="Genomic_DNA"/>
</dbReference>
<evidence type="ECO:0000313" key="4">
    <source>
        <dbReference type="EMBL" id="MBL0004159.1"/>
    </source>
</evidence>
<dbReference type="Gene3D" id="3.90.1210.10">
    <property type="entry name" value="Antifreeze-like/N-acetylneuraminic acid synthase C-terminal domain"/>
    <property type="match status" value="1"/>
</dbReference>
<proteinExistence type="predicted"/>